<keyword evidence="1" id="KW-0808">Transferase</keyword>
<keyword evidence="1" id="KW-0489">Methyltransferase</keyword>
<dbReference type="GO" id="GO:0032259">
    <property type="term" value="P:methylation"/>
    <property type="evidence" value="ECO:0007669"/>
    <property type="project" value="UniProtKB-KW"/>
</dbReference>
<sequence length="402" mass="45472">MIRAFREYLKYIPNQTKESGIYRFYNSVLRAFPPVFSKMTDTQFPDRIVESLKPEQAVFAQEVQAVKSSAYGDSTSTFDGEDSDFASSLTSVRSSLYNHVQEHGRTYHAYKDGKYVLPNDEKEQDRLDRQHQILKQHLDGQLALAPIESIQLNNVLDVATGTGLWAVEFADKYPDTNVIGTDLSPIQPDMVPPNLTFEVDDAEDEWLFRQSFDYIHLRAVVTCFANPAAVIRSAYAATTPGGYIEFQDGVFPLQYGRTPPRDSAFVRLFSLLLESAERAGRPWTIAPRYSGWLREAGFVDVTEETRRIAIGPWMEDAKSKKLGAWNMDNWVDGIRAAAPRMLDRLGWTGEDTEALLCLAVDELVQTRIRPMMDMIVVWGRKPVAEDVPEEARVQDGTEPKAV</sequence>
<gene>
    <name evidence="1" type="ORF">BT63DRAFT_449423</name>
</gene>
<dbReference type="AlphaFoldDB" id="A0A6A6USQ4"/>
<dbReference type="PANTHER" id="PTHR43591:SF102">
    <property type="entry name" value="S-ADENOSYL-L-METHIONINE-DEPENDENT METHYLTRANSFERASE"/>
    <property type="match status" value="1"/>
</dbReference>
<evidence type="ECO:0000313" key="2">
    <source>
        <dbReference type="Proteomes" id="UP000799302"/>
    </source>
</evidence>
<protein>
    <submittedName>
        <fullName evidence="1">S-adenosyl-L-methionine-dependent methyltransferase</fullName>
    </submittedName>
</protein>
<accession>A0A6A6USQ4</accession>
<organism evidence="1 2">
    <name type="scientific">Microthyrium microscopicum</name>
    <dbReference type="NCBI Taxonomy" id="703497"/>
    <lineage>
        <taxon>Eukaryota</taxon>
        <taxon>Fungi</taxon>
        <taxon>Dikarya</taxon>
        <taxon>Ascomycota</taxon>
        <taxon>Pezizomycotina</taxon>
        <taxon>Dothideomycetes</taxon>
        <taxon>Dothideomycetes incertae sedis</taxon>
        <taxon>Microthyriales</taxon>
        <taxon>Microthyriaceae</taxon>
        <taxon>Microthyrium</taxon>
    </lineage>
</organism>
<reference evidence="1" key="1">
    <citation type="journal article" date="2020" name="Stud. Mycol.">
        <title>101 Dothideomycetes genomes: a test case for predicting lifestyles and emergence of pathogens.</title>
        <authorList>
            <person name="Haridas S."/>
            <person name="Albert R."/>
            <person name="Binder M."/>
            <person name="Bloem J."/>
            <person name="Labutti K."/>
            <person name="Salamov A."/>
            <person name="Andreopoulos B."/>
            <person name="Baker S."/>
            <person name="Barry K."/>
            <person name="Bills G."/>
            <person name="Bluhm B."/>
            <person name="Cannon C."/>
            <person name="Castanera R."/>
            <person name="Culley D."/>
            <person name="Daum C."/>
            <person name="Ezra D."/>
            <person name="Gonzalez J."/>
            <person name="Henrissat B."/>
            <person name="Kuo A."/>
            <person name="Liang C."/>
            <person name="Lipzen A."/>
            <person name="Lutzoni F."/>
            <person name="Magnuson J."/>
            <person name="Mondo S."/>
            <person name="Nolan M."/>
            <person name="Ohm R."/>
            <person name="Pangilinan J."/>
            <person name="Park H.-J."/>
            <person name="Ramirez L."/>
            <person name="Alfaro M."/>
            <person name="Sun H."/>
            <person name="Tritt A."/>
            <person name="Yoshinaga Y."/>
            <person name="Zwiers L.-H."/>
            <person name="Turgeon B."/>
            <person name="Goodwin S."/>
            <person name="Spatafora J."/>
            <person name="Crous P."/>
            <person name="Grigoriev I."/>
        </authorList>
    </citation>
    <scope>NUCLEOTIDE SEQUENCE</scope>
    <source>
        <strain evidence="1">CBS 115976</strain>
    </source>
</reference>
<dbReference type="PANTHER" id="PTHR43591">
    <property type="entry name" value="METHYLTRANSFERASE"/>
    <property type="match status" value="1"/>
</dbReference>
<proteinExistence type="predicted"/>
<dbReference type="Proteomes" id="UP000799302">
    <property type="component" value="Unassembled WGS sequence"/>
</dbReference>
<evidence type="ECO:0000313" key="1">
    <source>
        <dbReference type="EMBL" id="KAF2674431.1"/>
    </source>
</evidence>
<dbReference type="Gene3D" id="3.40.50.150">
    <property type="entry name" value="Vaccinia Virus protein VP39"/>
    <property type="match status" value="1"/>
</dbReference>
<dbReference type="GO" id="GO:0008168">
    <property type="term" value="F:methyltransferase activity"/>
    <property type="evidence" value="ECO:0007669"/>
    <property type="project" value="UniProtKB-KW"/>
</dbReference>
<dbReference type="OrthoDB" id="2013972at2759"/>
<keyword evidence="2" id="KW-1185">Reference proteome</keyword>
<name>A0A6A6USQ4_9PEZI</name>
<dbReference type="SUPFAM" id="SSF53335">
    <property type="entry name" value="S-adenosyl-L-methionine-dependent methyltransferases"/>
    <property type="match status" value="1"/>
</dbReference>
<dbReference type="Pfam" id="PF13489">
    <property type="entry name" value="Methyltransf_23"/>
    <property type="match status" value="1"/>
</dbReference>
<dbReference type="EMBL" id="MU004230">
    <property type="protein sequence ID" value="KAF2674431.1"/>
    <property type="molecule type" value="Genomic_DNA"/>
</dbReference>
<dbReference type="CDD" id="cd02440">
    <property type="entry name" value="AdoMet_MTases"/>
    <property type="match status" value="1"/>
</dbReference>
<dbReference type="InterPro" id="IPR029063">
    <property type="entry name" value="SAM-dependent_MTases_sf"/>
</dbReference>